<dbReference type="PANTHER" id="PTHR21631:SF3">
    <property type="entry name" value="BIFUNCTIONAL GLYOXYLATE CYCLE PROTEIN"/>
    <property type="match status" value="1"/>
</dbReference>
<dbReference type="NCBIfam" id="TIGR01346">
    <property type="entry name" value="isocit_lyase"/>
    <property type="match status" value="1"/>
</dbReference>
<dbReference type="Gene3D" id="3.20.20.60">
    <property type="entry name" value="Phosphoenolpyruvate-binding domains"/>
    <property type="match status" value="1"/>
</dbReference>
<evidence type="ECO:0000256" key="11">
    <source>
        <dbReference type="PIRSR" id="PIRSR001362-3"/>
    </source>
</evidence>
<dbReference type="InterPro" id="IPR006254">
    <property type="entry name" value="Isocitrate_lyase"/>
</dbReference>
<evidence type="ECO:0000256" key="7">
    <source>
        <dbReference type="ARBA" id="ARBA00023531"/>
    </source>
</evidence>
<protein>
    <recommendedName>
        <fullName evidence="3 8">Isocitrate lyase</fullName>
        <ecNumber evidence="3 8">4.1.3.1</ecNumber>
    </recommendedName>
</protein>
<dbReference type="FunFam" id="3.20.20.60:FF:000005">
    <property type="entry name" value="Isocitrate lyase"/>
    <property type="match status" value="1"/>
</dbReference>
<dbReference type="PIRSF" id="PIRSF001362">
    <property type="entry name" value="Isocit_lyase"/>
    <property type="match status" value="1"/>
</dbReference>
<dbReference type="InterPro" id="IPR015813">
    <property type="entry name" value="Pyrv/PenolPyrv_kinase-like_dom"/>
</dbReference>
<dbReference type="InterPro" id="IPR018523">
    <property type="entry name" value="Isocitrate_lyase_ph_CS"/>
</dbReference>
<dbReference type="RefSeq" id="WP_027887506.1">
    <property type="nucleotide sequence ID" value="NZ_JBHSXZ010000018.1"/>
</dbReference>
<evidence type="ECO:0000313" key="12">
    <source>
        <dbReference type="EMBL" id="RIH76692.1"/>
    </source>
</evidence>
<dbReference type="PANTHER" id="PTHR21631">
    <property type="entry name" value="ISOCITRATE LYASE/MALATE SYNTHASE"/>
    <property type="match status" value="1"/>
</dbReference>
<sequence length="431" mass="48271">MSKLTPEMKLEADKLRREWETNPRWKGIKRDYTAEDVVRLRPSLLPEQTLARAGAERLWELLHTRPYVNTFGAYTGAQAVQMVKAGLEAIYLSGWQVAADANLAWQTYPDQSLYPANSVPQIVRRINNALQRADQIERAEGKTGRYWYAPIVADAEAGFGGPLNAFELMKAMIEAGAAGVHWEDQLSSEKKCGHLGGKVLIPTSQHIRTLNAARLAADVMNVPTLIIARTDAEAATLLTSDIDERDKPFVKEGERTPEGFYRIRNGLEACITRSLAYAPYADLLWMETSTPDLEVARKFAEAIHAVYPDKMLAYNCSPSFNWKKNLDDETIAKFQRELGAMGYKFQFITLAGWHNLNYRTFELAKSYKERGMTAFVELQQLEFAAEKDGFTAVKHQREVGAGYFDEVLMAITAGQASTAALAGSTEEAQFH</sequence>
<dbReference type="CDD" id="cd00377">
    <property type="entry name" value="ICL_PEPM"/>
    <property type="match status" value="1"/>
</dbReference>
<comment type="catalytic activity">
    <reaction evidence="7">
        <text>D-threo-isocitrate = glyoxylate + succinate</text>
        <dbReference type="Rhea" id="RHEA:13245"/>
        <dbReference type="ChEBI" id="CHEBI:15562"/>
        <dbReference type="ChEBI" id="CHEBI:30031"/>
        <dbReference type="ChEBI" id="CHEBI:36655"/>
        <dbReference type="EC" id="4.1.3.1"/>
    </reaction>
</comment>
<reference evidence="12 13" key="1">
    <citation type="submission" date="2018-08" db="EMBL/GenBank/DDBJ databases">
        <title>Meiothermus cateniformans JCM 15151 genome sequencing project.</title>
        <authorList>
            <person name="Da Costa M.S."/>
            <person name="Albuquerque L."/>
            <person name="Raposo P."/>
            <person name="Froufe H.J.C."/>
            <person name="Barroso C.S."/>
            <person name="Egas C."/>
        </authorList>
    </citation>
    <scope>NUCLEOTIDE SEQUENCE [LARGE SCALE GENOMIC DNA]</scope>
    <source>
        <strain evidence="12 13">JCM 15151</strain>
    </source>
</reference>
<dbReference type="InterPro" id="IPR039556">
    <property type="entry name" value="ICL/PEPM"/>
</dbReference>
<dbReference type="GO" id="GO:0046872">
    <property type="term" value="F:metal ion binding"/>
    <property type="evidence" value="ECO:0007669"/>
    <property type="project" value="UniProtKB-KW"/>
</dbReference>
<comment type="pathway">
    <text evidence="1">Carbohydrate metabolism; glyoxylate cycle; (S)-malate from isocitrate: step 1/2.</text>
</comment>
<dbReference type="NCBIfam" id="NF011645">
    <property type="entry name" value="PRK15063.1"/>
    <property type="match status" value="1"/>
</dbReference>
<keyword evidence="6 12" id="KW-0456">Lyase</keyword>
<evidence type="ECO:0000256" key="8">
    <source>
        <dbReference type="NCBIfam" id="TIGR01346"/>
    </source>
</evidence>
<comment type="caution">
    <text evidence="12">The sequence shown here is derived from an EMBL/GenBank/DDBJ whole genome shotgun (WGS) entry which is preliminary data.</text>
</comment>
<dbReference type="PROSITE" id="PS00161">
    <property type="entry name" value="ISOCITRATE_LYASE"/>
    <property type="match status" value="1"/>
</dbReference>
<evidence type="ECO:0000256" key="9">
    <source>
        <dbReference type="PIRSR" id="PIRSR001362-1"/>
    </source>
</evidence>
<keyword evidence="11" id="KW-0479">Metal-binding</keyword>
<feature type="binding site" evidence="10">
    <location>
        <begin position="193"/>
        <end position="194"/>
    </location>
    <ligand>
        <name>substrate</name>
    </ligand>
</feature>
<keyword evidence="11" id="KW-0460">Magnesium</keyword>
<comment type="similarity">
    <text evidence="2">Belongs to the isocitrate lyase/PEP mutase superfamily. Isocitrate lyase family.</text>
</comment>
<dbReference type="GO" id="GO:0004451">
    <property type="term" value="F:isocitrate lyase activity"/>
    <property type="evidence" value="ECO:0007669"/>
    <property type="project" value="UniProtKB-UniRule"/>
</dbReference>
<feature type="binding site" evidence="11">
    <location>
        <position position="154"/>
    </location>
    <ligand>
        <name>Mg(2+)</name>
        <dbReference type="ChEBI" id="CHEBI:18420"/>
    </ligand>
</feature>
<dbReference type="SUPFAM" id="SSF51621">
    <property type="entry name" value="Phosphoenolpyruvate/pyruvate domain"/>
    <property type="match status" value="1"/>
</dbReference>
<feature type="binding site" evidence="10">
    <location>
        <begin position="315"/>
        <end position="319"/>
    </location>
    <ligand>
        <name>substrate</name>
    </ligand>
</feature>
<proteinExistence type="inferred from homology"/>
<evidence type="ECO:0000256" key="2">
    <source>
        <dbReference type="ARBA" id="ARBA00005704"/>
    </source>
</evidence>
<feature type="binding site" evidence="10">
    <location>
        <begin position="93"/>
        <end position="95"/>
    </location>
    <ligand>
        <name>substrate</name>
    </ligand>
</feature>
<accession>A0A399E3X9</accession>
<dbReference type="GO" id="GO:0006097">
    <property type="term" value="P:glyoxylate cycle"/>
    <property type="evidence" value="ECO:0007669"/>
    <property type="project" value="UniProtKB-KW"/>
</dbReference>
<dbReference type="Pfam" id="PF00463">
    <property type="entry name" value="ICL"/>
    <property type="match status" value="2"/>
</dbReference>
<gene>
    <name evidence="12" type="primary">icl1</name>
    <name evidence="12" type="ORF">Mcate_01653</name>
</gene>
<dbReference type="InterPro" id="IPR040442">
    <property type="entry name" value="Pyrv_kinase-like_dom_sf"/>
</dbReference>
<feature type="active site" description="Proton acceptor" evidence="9">
    <location>
        <position position="192"/>
    </location>
</feature>
<dbReference type="EC" id="4.1.3.1" evidence="3 8"/>
<feature type="binding site" evidence="10">
    <location>
        <position position="349"/>
    </location>
    <ligand>
        <name>substrate</name>
    </ligand>
</feature>
<dbReference type="OrthoDB" id="8629576at2"/>
<organism evidence="12 13">
    <name type="scientific">Meiothermus taiwanensis</name>
    <dbReference type="NCBI Taxonomy" id="172827"/>
    <lineage>
        <taxon>Bacteria</taxon>
        <taxon>Thermotogati</taxon>
        <taxon>Deinococcota</taxon>
        <taxon>Deinococci</taxon>
        <taxon>Thermales</taxon>
        <taxon>Thermaceae</taxon>
        <taxon>Meiothermus</taxon>
    </lineage>
</organism>
<name>A0A399E3X9_9DEIN</name>
<dbReference type="EMBL" id="QWKX01000038">
    <property type="protein sequence ID" value="RIH76692.1"/>
    <property type="molecule type" value="Genomic_DNA"/>
</dbReference>
<evidence type="ECO:0000256" key="10">
    <source>
        <dbReference type="PIRSR" id="PIRSR001362-2"/>
    </source>
</evidence>
<evidence type="ECO:0000256" key="6">
    <source>
        <dbReference type="ARBA" id="ARBA00023239"/>
    </source>
</evidence>
<evidence type="ECO:0000256" key="1">
    <source>
        <dbReference type="ARBA" id="ARBA00004793"/>
    </source>
</evidence>
<keyword evidence="4" id="KW-0329">Glyoxylate bypass</keyword>
<keyword evidence="5" id="KW-0816">Tricarboxylic acid cycle</keyword>
<feature type="binding site" evidence="10">
    <location>
        <position position="229"/>
    </location>
    <ligand>
        <name>substrate</name>
    </ligand>
</feature>
<dbReference type="GO" id="GO:0006099">
    <property type="term" value="P:tricarboxylic acid cycle"/>
    <property type="evidence" value="ECO:0007669"/>
    <property type="project" value="UniProtKB-UniRule"/>
</dbReference>
<evidence type="ECO:0000313" key="13">
    <source>
        <dbReference type="Proteomes" id="UP000266089"/>
    </source>
</evidence>
<dbReference type="AlphaFoldDB" id="A0A399E3X9"/>
<evidence type="ECO:0000256" key="5">
    <source>
        <dbReference type="ARBA" id="ARBA00022532"/>
    </source>
</evidence>
<dbReference type="Proteomes" id="UP000266089">
    <property type="component" value="Unassembled WGS sequence"/>
</dbReference>
<comment type="cofactor">
    <cofactor evidence="11">
        <name>Mg(2+)</name>
        <dbReference type="ChEBI" id="CHEBI:18420"/>
    </cofactor>
    <text evidence="11">Can also use Mn(2+) ion.</text>
</comment>
<evidence type="ECO:0000256" key="3">
    <source>
        <dbReference type="ARBA" id="ARBA00012909"/>
    </source>
</evidence>
<evidence type="ECO:0000256" key="4">
    <source>
        <dbReference type="ARBA" id="ARBA00022435"/>
    </source>
</evidence>